<evidence type="ECO:0000313" key="7">
    <source>
        <dbReference type="EMBL" id="HIU48910.1"/>
    </source>
</evidence>
<dbReference type="GO" id="GO:0008360">
    <property type="term" value="P:regulation of cell shape"/>
    <property type="evidence" value="ECO:0007669"/>
    <property type="project" value="UniProtKB-UniRule"/>
</dbReference>
<proteinExistence type="inferred from homology"/>
<dbReference type="NCBIfam" id="TIGR00904">
    <property type="entry name" value="mreB"/>
    <property type="match status" value="1"/>
</dbReference>
<dbReference type="Pfam" id="PF06723">
    <property type="entry name" value="MreB_Mbl"/>
    <property type="match status" value="1"/>
</dbReference>
<dbReference type="InterPro" id="IPR043129">
    <property type="entry name" value="ATPase_NBD"/>
</dbReference>
<dbReference type="AlphaFoldDB" id="A0A9D1LVK7"/>
<evidence type="ECO:0000256" key="6">
    <source>
        <dbReference type="HAMAP-Rule" id="MF_02207"/>
    </source>
</evidence>
<accession>A0A9D1LVK7</accession>
<evidence type="ECO:0000256" key="4">
    <source>
        <dbReference type="ARBA" id="ARBA00022960"/>
    </source>
</evidence>
<evidence type="ECO:0000256" key="1">
    <source>
        <dbReference type="ARBA" id="ARBA00022490"/>
    </source>
</evidence>
<dbReference type="InterPro" id="IPR004753">
    <property type="entry name" value="MreB"/>
</dbReference>
<dbReference type="PRINTS" id="PR01652">
    <property type="entry name" value="SHAPEPROTEIN"/>
</dbReference>
<comment type="subcellular location">
    <subcellularLocation>
        <location evidence="6">Cytoplasm</location>
    </subcellularLocation>
    <text evidence="6">Membrane-associated.</text>
</comment>
<name>A0A9D1LVK7_9FIRM</name>
<comment type="function">
    <text evidence="6">Forms membrane-associated dynamic filaments that are essential for cell shape determination. Acts by regulating cell wall synthesis and cell elongation, and thus cell shape. A feedback loop between cell geometry and MreB localization may maintain elongated cell shape by targeting cell wall growth to regions of negative cell wall curvature.</text>
</comment>
<dbReference type="InterPro" id="IPR056546">
    <property type="entry name" value="MreB_MamK-like"/>
</dbReference>
<sequence>MNIGSFLSRLFSKDLAIDFGTANTLIYLQGNGVVLYEPSIVAYDTADRKILAVGEEAQAMRGKTPQVMEVQRPLSGGVITDFSLASELLRRLIEKICKRSFIKPRVMICVPSTITGVEQSALIDACHQAGARKVYLIEEPIAAAVGAGCDISLARGMLIADIGSGTTDIAAISLGNPVVSRSIKTAGEEFTEAVASYVRQKYNLIIGTPTAERIKMEIGCVFPRERLLYATACGSDAATGMPRSVTLNSDELREAFDPAVNAIVQVIKSALEDTPPALLNDILEDGILLTGGGAKLYGLEKRLKMETGIKIFLAQDMDLCVIKGAGIALESLGKNIDAAHTYYKN</sequence>
<gene>
    <name evidence="6" type="primary">mreB</name>
    <name evidence="7" type="ORF">IAB04_06065</name>
</gene>
<dbReference type="InterPro" id="IPR004000">
    <property type="entry name" value="Actin"/>
</dbReference>
<dbReference type="Proteomes" id="UP000824111">
    <property type="component" value="Unassembled WGS sequence"/>
</dbReference>
<comment type="caution">
    <text evidence="6">Lacks conserved residue(s) required for the propagation of feature annotation.</text>
</comment>
<reference evidence="7" key="2">
    <citation type="journal article" date="2021" name="PeerJ">
        <title>Extensive microbial diversity within the chicken gut microbiome revealed by metagenomics and culture.</title>
        <authorList>
            <person name="Gilroy R."/>
            <person name="Ravi A."/>
            <person name="Getino M."/>
            <person name="Pursley I."/>
            <person name="Horton D.L."/>
            <person name="Alikhan N.F."/>
            <person name="Baker D."/>
            <person name="Gharbi K."/>
            <person name="Hall N."/>
            <person name="Watson M."/>
            <person name="Adriaenssens E.M."/>
            <person name="Foster-Nyarko E."/>
            <person name="Jarju S."/>
            <person name="Secka A."/>
            <person name="Antonio M."/>
            <person name="Oren A."/>
            <person name="Chaudhuri R.R."/>
            <person name="La Ragione R."/>
            <person name="Hildebrand F."/>
            <person name="Pallen M.J."/>
        </authorList>
    </citation>
    <scope>NUCLEOTIDE SEQUENCE</scope>
    <source>
        <strain evidence="7">ChiSjej4B22-9803</strain>
    </source>
</reference>
<dbReference type="GO" id="GO:0000902">
    <property type="term" value="P:cell morphogenesis"/>
    <property type="evidence" value="ECO:0007669"/>
    <property type="project" value="InterPro"/>
</dbReference>
<protein>
    <recommendedName>
        <fullName evidence="6">Cell shape-determining protein MreB</fullName>
    </recommendedName>
</protein>
<dbReference type="PANTHER" id="PTHR42749">
    <property type="entry name" value="CELL SHAPE-DETERMINING PROTEIN MREB"/>
    <property type="match status" value="1"/>
</dbReference>
<reference evidence="7" key="1">
    <citation type="submission" date="2020-10" db="EMBL/GenBank/DDBJ databases">
        <authorList>
            <person name="Gilroy R."/>
        </authorList>
    </citation>
    <scope>NUCLEOTIDE SEQUENCE</scope>
    <source>
        <strain evidence="7">ChiSjej4B22-9803</strain>
    </source>
</reference>
<keyword evidence="2 6" id="KW-0547">Nucleotide-binding</keyword>
<evidence type="ECO:0000256" key="5">
    <source>
        <dbReference type="ARBA" id="ARBA00023458"/>
    </source>
</evidence>
<dbReference type="CDD" id="cd10225">
    <property type="entry name" value="ASKHA_NBD_MreB-like"/>
    <property type="match status" value="1"/>
</dbReference>
<dbReference type="EMBL" id="DVND01000157">
    <property type="protein sequence ID" value="HIU48910.1"/>
    <property type="molecule type" value="Genomic_DNA"/>
</dbReference>
<dbReference type="SMART" id="SM00268">
    <property type="entry name" value="ACTIN"/>
    <property type="match status" value="1"/>
</dbReference>
<dbReference type="Gene3D" id="3.30.420.40">
    <property type="match status" value="3"/>
</dbReference>
<keyword evidence="1 6" id="KW-0963">Cytoplasm</keyword>
<comment type="similarity">
    <text evidence="5 6">Belongs to the FtsA/MreB family.</text>
</comment>
<dbReference type="GO" id="GO:0005524">
    <property type="term" value="F:ATP binding"/>
    <property type="evidence" value="ECO:0007669"/>
    <property type="project" value="UniProtKB-KW"/>
</dbReference>
<comment type="caution">
    <text evidence="7">The sequence shown here is derived from an EMBL/GenBank/DDBJ whole genome shotgun (WGS) entry which is preliminary data.</text>
</comment>
<keyword evidence="3 6" id="KW-0067">ATP-binding</keyword>
<feature type="binding site" evidence="6">
    <location>
        <begin position="212"/>
        <end position="215"/>
    </location>
    <ligand>
        <name>ATP</name>
        <dbReference type="ChEBI" id="CHEBI:30616"/>
    </ligand>
</feature>
<dbReference type="SUPFAM" id="SSF53067">
    <property type="entry name" value="Actin-like ATPase domain"/>
    <property type="match status" value="2"/>
</dbReference>
<comment type="subunit">
    <text evidence="6">Forms polymers.</text>
</comment>
<evidence type="ECO:0000313" key="8">
    <source>
        <dbReference type="Proteomes" id="UP000824111"/>
    </source>
</evidence>
<evidence type="ECO:0000256" key="2">
    <source>
        <dbReference type="ARBA" id="ARBA00022741"/>
    </source>
</evidence>
<feature type="binding site" evidence="6">
    <location>
        <begin position="21"/>
        <end position="23"/>
    </location>
    <ligand>
        <name>ATP</name>
        <dbReference type="ChEBI" id="CHEBI:30616"/>
    </ligand>
</feature>
<keyword evidence="4 6" id="KW-0133">Cell shape</keyword>
<dbReference type="GO" id="GO:0005737">
    <property type="term" value="C:cytoplasm"/>
    <property type="evidence" value="ECO:0007669"/>
    <property type="project" value="UniProtKB-SubCell"/>
</dbReference>
<evidence type="ECO:0000256" key="3">
    <source>
        <dbReference type="ARBA" id="ARBA00022840"/>
    </source>
</evidence>
<dbReference type="NCBIfam" id="NF010539">
    <property type="entry name" value="PRK13927.1"/>
    <property type="match status" value="1"/>
</dbReference>
<dbReference type="PANTHER" id="PTHR42749:SF1">
    <property type="entry name" value="CELL SHAPE-DETERMINING PROTEIN MREB"/>
    <property type="match status" value="1"/>
</dbReference>
<organism evidence="7 8">
    <name type="scientific">Candidatus Avimonoglobus intestinipullorum</name>
    <dbReference type="NCBI Taxonomy" id="2840699"/>
    <lineage>
        <taxon>Bacteria</taxon>
        <taxon>Bacillati</taxon>
        <taxon>Bacillota</taxon>
        <taxon>Clostridia</taxon>
        <taxon>Eubacteriales</taxon>
        <taxon>Candidatus Avimonoglobus</taxon>
    </lineage>
</organism>
<dbReference type="HAMAP" id="MF_02207">
    <property type="entry name" value="MreB"/>
    <property type="match status" value="1"/>
</dbReference>